<feature type="non-terminal residue" evidence="1">
    <location>
        <position position="1"/>
    </location>
</feature>
<organism evidence="1 2">
    <name type="scientific">Trichinella pseudospiralis</name>
    <name type="common">Parasitic roundworm</name>
    <dbReference type="NCBI Taxonomy" id="6337"/>
    <lineage>
        <taxon>Eukaryota</taxon>
        <taxon>Metazoa</taxon>
        <taxon>Ecdysozoa</taxon>
        <taxon>Nematoda</taxon>
        <taxon>Enoplea</taxon>
        <taxon>Dorylaimia</taxon>
        <taxon>Trichinellida</taxon>
        <taxon>Trichinellidae</taxon>
        <taxon>Trichinella</taxon>
    </lineage>
</organism>
<gene>
    <name evidence="1" type="ORF">T4C_3193</name>
</gene>
<protein>
    <submittedName>
        <fullName evidence="1">Uncharacterized protein</fullName>
    </submittedName>
</protein>
<dbReference type="Proteomes" id="UP000054826">
    <property type="component" value="Unassembled WGS sequence"/>
</dbReference>
<comment type="caution">
    <text evidence="1">The sequence shown here is derived from an EMBL/GenBank/DDBJ whole genome shotgun (WGS) entry which is preliminary data.</text>
</comment>
<accession>A0A0V1IUZ2</accession>
<reference evidence="1 2" key="1">
    <citation type="submission" date="2015-01" db="EMBL/GenBank/DDBJ databases">
        <title>Evolution of Trichinella species and genotypes.</title>
        <authorList>
            <person name="Korhonen P.K."/>
            <person name="Edoardo P."/>
            <person name="Giuseppe L.R."/>
            <person name="Gasser R.B."/>
        </authorList>
    </citation>
    <scope>NUCLEOTIDE SEQUENCE [LARGE SCALE GENOMIC DNA]</scope>
    <source>
        <strain evidence="1">ISS176</strain>
    </source>
</reference>
<name>A0A0V1IUZ2_TRIPS</name>
<dbReference type="EMBL" id="JYDV01000182">
    <property type="protein sequence ID" value="KRZ26381.1"/>
    <property type="molecule type" value="Genomic_DNA"/>
</dbReference>
<sequence length="45" mass="5120">LTLHYANNDRHKGALLSLNIIFALTSGCDKEKLMKQKKQEKGLIH</sequence>
<evidence type="ECO:0000313" key="2">
    <source>
        <dbReference type="Proteomes" id="UP000054826"/>
    </source>
</evidence>
<dbReference type="AlphaFoldDB" id="A0A0V1IUZ2"/>
<evidence type="ECO:0000313" key="1">
    <source>
        <dbReference type="EMBL" id="KRZ26381.1"/>
    </source>
</evidence>
<proteinExistence type="predicted"/>